<dbReference type="AlphaFoldDB" id="A0A803NIW6"/>
<feature type="region of interest" description="Disordered" evidence="1">
    <location>
        <begin position="1"/>
        <end position="33"/>
    </location>
</feature>
<protein>
    <recommendedName>
        <fullName evidence="2">DUF4283 domain-containing protein</fullName>
    </recommendedName>
</protein>
<dbReference type="Gene3D" id="3.60.10.10">
    <property type="entry name" value="Endonuclease/exonuclease/phosphatase"/>
    <property type="match status" value="1"/>
</dbReference>
<dbReference type="EMBL" id="UZAU01000053">
    <property type="status" value="NOT_ANNOTATED_CDS"/>
    <property type="molecule type" value="Genomic_DNA"/>
</dbReference>
<dbReference type="EnsemblPlants" id="evm.model.01.1888">
    <property type="protein sequence ID" value="cds.evm.model.01.1888"/>
    <property type="gene ID" value="evm.TU.01.1888"/>
</dbReference>
<dbReference type="PANTHER" id="PTHR33233">
    <property type="entry name" value="ENDONUCLEASE/EXONUCLEASE/PHOSPHATASE"/>
    <property type="match status" value="1"/>
</dbReference>
<dbReference type="Pfam" id="PF14111">
    <property type="entry name" value="DUF4283"/>
    <property type="match status" value="1"/>
</dbReference>
<sequence>MAKTRSKIVGKSKVSNKKSKKKGPNSSVDVNKTKSMEEILGVELVEFSDDEEDRPDLLLRYELQPPLSPDSSLRLLKEKDEIVADFGYFLAANKECQNSISKGIKTTPPILRAEPVMRNLESSFTNLKKDEKVKITMDDIEEEVSYWKSTIVCYVLGANPPLLILEGFARRIWKDKVDKIGMISYGIFLIRFTSIKDRDDILAGGYIFFNKRPVIMKAWDPNLNLKKDDIRTIPIWIQLEDLELKYWGQKSLFKIVGQLGKPIMVDEVTRERDKLLFPRILIEVSMEQGFPGLIYFENEKKEAKKQEWVVKGKQRQENGETKKLTDEEGFKPVVKANNAWHKGGIIVVAWNPMSFMVDILWCSSQLIHLSITTLDNRNKFLVTFVYGFNKEEERRLLWKKLDGLKTNEPWIVLGDTNDILEKGERIGKRAHYSPTAFKDCIMACQLEDVKFGGSYFTWSNKQQVDDRIYSKIDRVLANQSWLNEYPYAEAIFSPESLFDHTPAILTMYPLPPSVEGTKMYQIVTKLRSLKPILTAINRQGFSNVHGDEKKAKQWMIDCQQSLAQDLLNTELQQQEKEAREKYAEKHKVLLSFLQQKSKVNWIKDGSRLLSRFLSLSDDRFIDFQSLTLFSFHSLAFVSSSPLFSKAP</sequence>
<dbReference type="InterPro" id="IPR036691">
    <property type="entry name" value="Endo/exonu/phosph_ase_sf"/>
</dbReference>
<dbReference type="Proteomes" id="UP000596661">
    <property type="component" value="Chromosome 1"/>
</dbReference>
<evidence type="ECO:0000313" key="4">
    <source>
        <dbReference type="Proteomes" id="UP000596661"/>
    </source>
</evidence>
<dbReference type="Gramene" id="evm.model.01.1888">
    <property type="protein sequence ID" value="cds.evm.model.01.1888"/>
    <property type="gene ID" value="evm.TU.01.1888"/>
</dbReference>
<evidence type="ECO:0000256" key="1">
    <source>
        <dbReference type="SAM" id="MobiDB-lite"/>
    </source>
</evidence>
<reference evidence="3" key="1">
    <citation type="submission" date="2018-11" db="EMBL/GenBank/DDBJ databases">
        <authorList>
            <person name="Grassa J C."/>
        </authorList>
    </citation>
    <scope>NUCLEOTIDE SEQUENCE [LARGE SCALE GENOMIC DNA]</scope>
</reference>
<dbReference type="SUPFAM" id="SSF56219">
    <property type="entry name" value="DNase I-like"/>
    <property type="match status" value="1"/>
</dbReference>
<feature type="domain" description="DUF4283" evidence="2">
    <location>
        <begin position="147"/>
        <end position="225"/>
    </location>
</feature>
<name>A0A803NIW6_CANSA</name>
<organism evidence="3 4">
    <name type="scientific">Cannabis sativa</name>
    <name type="common">Hemp</name>
    <name type="synonym">Marijuana</name>
    <dbReference type="NCBI Taxonomy" id="3483"/>
    <lineage>
        <taxon>Eukaryota</taxon>
        <taxon>Viridiplantae</taxon>
        <taxon>Streptophyta</taxon>
        <taxon>Embryophyta</taxon>
        <taxon>Tracheophyta</taxon>
        <taxon>Spermatophyta</taxon>
        <taxon>Magnoliopsida</taxon>
        <taxon>eudicotyledons</taxon>
        <taxon>Gunneridae</taxon>
        <taxon>Pentapetalae</taxon>
        <taxon>rosids</taxon>
        <taxon>fabids</taxon>
        <taxon>Rosales</taxon>
        <taxon>Cannabaceae</taxon>
        <taxon>Cannabis</taxon>
    </lineage>
</organism>
<evidence type="ECO:0000313" key="3">
    <source>
        <dbReference type="EnsemblPlants" id="cds.evm.model.01.1888"/>
    </source>
</evidence>
<accession>A0A803NIW6</accession>
<feature type="compositionally biased region" description="Basic residues" evidence="1">
    <location>
        <begin position="1"/>
        <end position="23"/>
    </location>
</feature>
<proteinExistence type="predicted"/>
<evidence type="ECO:0000259" key="2">
    <source>
        <dbReference type="Pfam" id="PF14111"/>
    </source>
</evidence>
<reference evidence="3" key="2">
    <citation type="submission" date="2021-03" db="UniProtKB">
        <authorList>
            <consortium name="EnsemblPlants"/>
        </authorList>
    </citation>
    <scope>IDENTIFICATION</scope>
</reference>
<dbReference type="PANTHER" id="PTHR33233:SF17">
    <property type="entry name" value="DUF4283 DOMAIN-CONTAINING PROTEIN"/>
    <property type="match status" value="1"/>
</dbReference>
<dbReference type="InterPro" id="IPR025558">
    <property type="entry name" value="DUF4283"/>
</dbReference>
<keyword evidence="4" id="KW-1185">Reference proteome</keyword>